<dbReference type="PANTHER" id="PTHR12697">
    <property type="entry name" value="PBS LYASE HEAT-LIKE PROTEIN"/>
    <property type="match status" value="1"/>
</dbReference>
<evidence type="ECO:0000313" key="7">
    <source>
        <dbReference type="Proteomes" id="UP000053372"/>
    </source>
</evidence>
<reference evidence="5 7" key="1">
    <citation type="journal article" date="2015" name="Genome Announc.">
        <title>Draft Genome of the Euendolithic (true boring) Cyanobacterium Mastigocoleus testarum strain BC008.</title>
        <authorList>
            <person name="Guida B.S."/>
            <person name="Garcia-Pichel F."/>
        </authorList>
    </citation>
    <scope>NUCLEOTIDE SEQUENCE [LARGE SCALE GENOMIC DNA]</scope>
    <source>
        <strain evidence="5 7">BC008</strain>
    </source>
</reference>
<dbReference type="InterPro" id="IPR016024">
    <property type="entry name" value="ARM-type_fold"/>
</dbReference>
<dbReference type="Gene3D" id="1.25.10.10">
    <property type="entry name" value="Leucine-rich Repeat Variant"/>
    <property type="match status" value="2"/>
</dbReference>
<comment type="similarity">
    <text evidence="1">Belongs to the CpcE/RpcE/PecE family.</text>
</comment>
<dbReference type="EMBL" id="LMTZ01000129">
    <property type="protein sequence ID" value="KST64040.1"/>
    <property type="molecule type" value="Genomic_DNA"/>
</dbReference>
<dbReference type="AlphaFoldDB" id="A0A0V7ZHR6"/>
<dbReference type="EMBL" id="LMTZ01000118">
    <property type="protein sequence ID" value="KST64750.1"/>
    <property type="molecule type" value="Genomic_DNA"/>
</dbReference>
<dbReference type="SUPFAM" id="SSF48371">
    <property type="entry name" value="ARM repeat"/>
    <property type="match status" value="1"/>
</dbReference>
<proteinExistence type="inferred from homology"/>
<evidence type="ECO:0000313" key="6">
    <source>
        <dbReference type="EMBL" id="KST64750.1"/>
    </source>
</evidence>
<keyword evidence="4" id="KW-0456">Lyase</keyword>
<dbReference type="RefSeq" id="WP_027844967.1">
    <property type="nucleotide sequence ID" value="NZ_LMTZ01000118.1"/>
</dbReference>
<keyword evidence="7" id="KW-1185">Reference proteome</keyword>
<dbReference type="GO" id="GO:0016740">
    <property type="term" value="F:transferase activity"/>
    <property type="evidence" value="ECO:0007669"/>
    <property type="project" value="UniProtKB-KW"/>
</dbReference>
<evidence type="ECO:0000256" key="2">
    <source>
        <dbReference type="ARBA" id="ARBA00022549"/>
    </source>
</evidence>
<evidence type="ECO:0000256" key="3">
    <source>
        <dbReference type="ARBA" id="ARBA00022738"/>
    </source>
</evidence>
<sequence>MLNFETPLTVVETDTLLQTVREQLSLNTFDKSDRQVIQQMIECLGDSRGMTRLGFADSLGQVGKPAVPQLLEALAHHPNVVVRRAAAKTLTLIADPEAVPHLINALLTDEDTVVKGSSVGALARTGEAAVPALLKILASPEHPESTKGHAAWALAFIGVEAKEFLYKEISSESPVVRAAVVGAIAKVAQDSPEEQAFETLVNALNDSDETVRCEAAAVLGNLAYQPAIPKLVELLGYSSGESRKSAALALMKIGTSETAPPKDSVLEPLQNALTQESETTVQRAMELAISQVKRSSS</sequence>
<gene>
    <name evidence="5" type="ORF">BC008_40305</name>
    <name evidence="6" type="ORF">BC008_41280</name>
</gene>
<evidence type="ECO:0000256" key="4">
    <source>
        <dbReference type="ARBA" id="ARBA00023239"/>
    </source>
</evidence>
<keyword evidence="3" id="KW-0605">Phycobilisome</keyword>
<dbReference type="GO" id="GO:0016491">
    <property type="term" value="F:oxidoreductase activity"/>
    <property type="evidence" value="ECO:0007669"/>
    <property type="project" value="TreeGrafter"/>
</dbReference>
<organism evidence="5 7">
    <name type="scientific">Mastigocoleus testarum BC008</name>
    <dbReference type="NCBI Taxonomy" id="371196"/>
    <lineage>
        <taxon>Bacteria</taxon>
        <taxon>Bacillati</taxon>
        <taxon>Cyanobacteriota</taxon>
        <taxon>Cyanophyceae</taxon>
        <taxon>Nostocales</taxon>
        <taxon>Hapalosiphonaceae</taxon>
        <taxon>Mastigocoleus</taxon>
    </lineage>
</organism>
<evidence type="ECO:0000256" key="1">
    <source>
        <dbReference type="ARBA" id="ARBA00009299"/>
    </source>
</evidence>
<keyword evidence="5" id="KW-0808">Transferase</keyword>
<dbReference type="SMART" id="SM00567">
    <property type="entry name" value="EZ_HEAT"/>
    <property type="match status" value="5"/>
</dbReference>
<name>A0A0V7ZHR6_9CYAN</name>
<evidence type="ECO:0000313" key="5">
    <source>
        <dbReference type="EMBL" id="KST64040.1"/>
    </source>
</evidence>
<keyword evidence="2" id="KW-0042">Antenna complex</keyword>
<dbReference type="InterPro" id="IPR004155">
    <property type="entry name" value="PBS_lyase_HEAT"/>
</dbReference>
<dbReference type="InterPro" id="IPR011989">
    <property type="entry name" value="ARM-like"/>
</dbReference>
<dbReference type="Pfam" id="PF13646">
    <property type="entry name" value="HEAT_2"/>
    <property type="match status" value="2"/>
</dbReference>
<comment type="caution">
    <text evidence="5">The sequence shown here is derived from an EMBL/GenBank/DDBJ whole genome shotgun (WGS) entry which is preliminary data.</text>
</comment>
<dbReference type="Proteomes" id="UP000053372">
    <property type="component" value="Unassembled WGS sequence"/>
</dbReference>
<dbReference type="PANTHER" id="PTHR12697:SF38">
    <property type="entry name" value="PBS LYASE HEAT DOMAIN PROTEIN REPEAT-CONTAINING PROTEIN"/>
    <property type="match status" value="1"/>
</dbReference>
<protein>
    <submittedName>
        <fullName evidence="5">Glycosyl transferase family 2</fullName>
    </submittedName>
</protein>
<dbReference type="GO" id="GO:0030089">
    <property type="term" value="C:phycobilisome"/>
    <property type="evidence" value="ECO:0007669"/>
    <property type="project" value="UniProtKB-KW"/>
</dbReference>
<dbReference type="OrthoDB" id="9765635at2"/>
<accession>A0A0V7ZHR6</accession>
<dbReference type="GO" id="GO:0016829">
    <property type="term" value="F:lyase activity"/>
    <property type="evidence" value="ECO:0007669"/>
    <property type="project" value="UniProtKB-KW"/>
</dbReference>